<reference evidence="1 2" key="1">
    <citation type="journal article" date="2019" name="Sci. Rep.">
        <title>Orb-weaving spider Araneus ventricosus genome elucidates the spidroin gene catalogue.</title>
        <authorList>
            <person name="Kono N."/>
            <person name="Nakamura H."/>
            <person name="Ohtoshi R."/>
            <person name="Moran D.A.P."/>
            <person name="Shinohara A."/>
            <person name="Yoshida Y."/>
            <person name="Fujiwara M."/>
            <person name="Mori M."/>
            <person name="Tomita M."/>
            <person name="Arakawa K."/>
        </authorList>
    </citation>
    <scope>NUCLEOTIDE SEQUENCE [LARGE SCALE GENOMIC DNA]</scope>
</reference>
<gene>
    <name evidence="1" type="ORF">AVEN_169536_1</name>
</gene>
<name>A0A4Y2NL95_ARAVE</name>
<dbReference type="OrthoDB" id="6781144at2759"/>
<keyword evidence="2" id="KW-1185">Reference proteome</keyword>
<accession>A0A4Y2NL95</accession>
<dbReference type="EMBL" id="BGPR01128631">
    <property type="protein sequence ID" value="GBN40081.1"/>
    <property type="molecule type" value="Genomic_DNA"/>
</dbReference>
<dbReference type="AlphaFoldDB" id="A0A4Y2NL95"/>
<proteinExistence type="predicted"/>
<comment type="caution">
    <text evidence="1">The sequence shown here is derived from an EMBL/GenBank/DDBJ whole genome shotgun (WGS) entry which is preliminary data.</text>
</comment>
<evidence type="ECO:0000313" key="2">
    <source>
        <dbReference type="Proteomes" id="UP000499080"/>
    </source>
</evidence>
<dbReference type="Proteomes" id="UP000499080">
    <property type="component" value="Unassembled WGS sequence"/>
</dbReference>
<evidence type="ECO:0000313" key="1">
    <source>
        <dbReference type="EMBL" id="GBN40081.1"/>
    </source>
</evidence>
<sequence length="235" mass="26962">MAAYYPLFEEEIKQGPPGIPGIGFKLTNDGNYDMENIQLKNVGPPTEKSDAVHKRYVDKRTKINDKIVNNILKRDDDGLYVLSLMKQGVYDFGNNRLTNVSEPLIPIDVATKNYVDSQDFFATSKGRFDCSPNTFNEVTFDVTSSSLLDHNLKVSEDMFLKLTVEVFPTEHIKLQFFQLQVKLNDQTILQIEIAPLQPMSHFLKVKKNDVFKIFLHAKSSIKLRPLLYVRKIVFI</sequence>
<organism evidence="1 2">
    <name type="scientific">Araneus ventricosus</name>
    <name type="common">Orbweaver spider</name>
    <name type="synonym">Epeira ventricosa</name>
    <dbReference type="NCBI Taxonomy" id="182803"/>
    <lineage>
        <taxon>Eukaryota</taxon>
        <taxon>Metazoa</taxon>
        <taxon>Ecdysozoa</taxon>
        <taxon>Arthropoda</taxon>
        <taxon>Chelicerata</taxon>
        <taxon>Arachnida</taxon>
        <taxon>Araneae</taxon>
        <taxon>Araneomorphae</taxon>
        <taxon>Entelegynae</taxon>
        <taxon>Araneoidea</taxon>
        <taxon>Araneidae</taxon>
        <taxon>Araneus</taxon>
    </lineage>
</organism>
<protein>
    <submittedName>
        <fullName evidence="1">Uncharacterized protein</fullName>
    </submittedName>
</protein>